<dbReference type="SMART" id="SM00280">
    <property type="entry name" value="KAZAL"/>
    <property type="match status" value="1"/>
</dbReference>
<keyword evidence="1" id="KW-0646">Protease inhibitor</keyword>
<evidence type="ECO:0000256" key="1">
    <source>
        <dbReference type="ARBA" id="ARBA00022690"/>
    </source>
</evidence>
<dbReference type="PANTHER" id="PTHR10913">
    <property type="entry name" value="FOLLISTATIN-RELATED"/>
    <property type="match status" value="1"/>
</dbReference>
<dbReference type="AlphaFoldDB" id="A0A3S3PI32"/>
<dbReference type="InterPro" id="IPR050653">
    <property type="entry name" value="Prot_Inhib_GrowthFact_Antg"/>
</dbReference>
<keyword evidence="2" id="KW-0722">Serine protease inhibitor</keyword>
<reference evidence="6 7" key="1">
    <citation type="journal article" date="2018" name="Gigascience">
        <title>Genomes of trombidid mites reveal novel predicted allergens and laterally-transferred genes associated with secondary metabolism.</title>
        <authorList>
            <person name="Dong X."/>
            <person name="Chaisiri K."/>
            <person name="Xia D."/>
            <person name="Armstrong S.D."/>
            <person name="Fang Y."/>
            <person name="Donnelly M.J."/>
            <person name="Kadowaki T."/>
            <person name="McGarry J.W."/>
            <person name="Darby A.C."/>
            <person name="Makepeace B.L."/>
        </authorList>
    </citation>
    <scope>NUCLEOTIDE SEQUENCE [LARGE SCALE GENOMIC DNA]</scope>
    <source>
        <strain evidence="6">UoL-WK</strain>
    </source>
</reference>
<feature type="region of interest" description="Disordered" evidence="4">
    <location>
        <begin position="1"/>
        <end position="89"/>
    </location>
</feature>
<dbReference type="PANTHER" id="PTHR10913:SF45">
    <property type="entry name" value="FOLLISTATIN, ISOFORM A-RELATED"/>
    <property type="match status" value="1"/>
</dbReference>
<dbReference type="OrthoDB" id="88467at2759"/>
<feature type="compositionally biased region" description="Basic and acidic residues" evidence="4">
    <location>
        <begin position="40"/>
        <end position="49"/>
    </location>
</feature>
<protein>
    <submittedName>
        <fullName evidence="6">Tomoregulin-1-like protein</fullName>
    </submittedName>
</protein>
<keyword evidence="3" id="KW-1015">Disulfide bond</keyword>
<dbReference type="Gene3D" id="3.30.60.30">
    <property type="match status" value="1"/>
</dbReference>
<dbReference type="Proteomes" id="UP000285301">
    <property type="component" value="Unassembled WGS sequence"/>
</dbReference>
<dbReference type="GO" id="GO:0030154">
    <property type="term" value="P:cell differentiation"/>
    <property type="evidence" value="ECO:0007669"/>
    <property type="project" value="TreeGrafter"/>
</dbReference>
<dbReference type="CDD" id="cd00104">
    <property type="entry name" value="KAZAL_FS"/>
    <property type="match status" value="1"/>
</dbReference>
<accession>A0A3S3PI32</accession>
<evidence type="ECO:0000259" key="5">
    <source>
        <dbReference type="SMART" id="SM00280"/>
    </source>
</evidence>
<dbReference type="Pfam" id="PF07648">
    <property type="entry name" value="Kazal_2"/>
    <property type="match status" value="1"/>
</dbReference>
<dbReference type="EMBL" id="NCKU01000389">
    <property type="protein sequence ID" value="RWS15688.1"/>
    <property type="molecule type" value="Genomic_DNA"/>
</dbReference>
<feature type="compositionally biased region" description="Polar residues" evidence="4">
    <location>
        <begin position="1"/>
        <end position="17"/>
    </location>
</feature>
<name>A0A3S3PI32_9ACAR</name>
<sequence length="213" mass="24132">MNSLQDFQDTFTSSTVAPYSFSPPPSSPSSLATLFIQTDHTTEKIMKSLEEEDEDTSDDNSDDNEPEGDGLRAKDPVNGVRSNGRNGFRAKNEKIQQSITIVSGESCDSIQCQFGGQCLYNERGLAYCHCKFDCRTRMDSTQNRKFIFVSTFFENICGSDGNVYENECDLKMKSCLLQKQIHIEEKSFCESRKNLDRNEKNEIEAASINEKEY</sequence>
<evidence type="ECO:0000256" key="3">
    <source>
        <dbReference type="ARBA" id="ARBA00023157"/>
    </source>
</evidence>
<evidence type="ECO:0000313" key="7">
    <source>
        <dbReference type="Proteomes" id="UP000285301"/>
    </source>
</evidence>
<dbReference type="GO" id="GO:0005576">
    <property type="term" value="C:extracellular region"/>
    <property type="evidence" value="ECO:0007669"/>
    <property type="project" value="TreeGrafter"/>
</dbReference>
<feature type="compositionally biased region" description="Acidic residues" evidence="4">
    <location>
        <begin position="50"/>
        <end position="68"/>
    </location>
</feature>
<evidence type="ECO:0000256" key="4">
    <source>
        <dbReference type="SAM" id="MobiDB-lite"/>
    </source>
</evidence>
<keyword evidence="7" id="KW-1185">Reference proteome</keyword>
<evidence type="ECO:0000256" key="2">
    <source>
        <dbReference type="ARBA" id="ARBA00022900"/>
    </source>
</evidence>
<dbReference type="SUPFAM" id="SSF100895">
    <property type="entry name" value="Kazal-type serine protease inhibitors"/>
    <property type="match status" value="1"/>
</dbReference>
<evidence type="ECO:0000313" key="6">
    <source>
        <dbReference type="EMBL" id="RWS15688.1"/>
    </source>
</evidence>
<gene>
    <name evidence="6" type="ORF">B4U79_09676</name>
</gene>
<dbReference type="InterPro" id="IPR002350">
    <property type="entry name" value="Kazal_dom"/>
</dbReference>
<dbReference type="InterPro" id="IPR036058">
    <property type="entry name" value="Kazal_dom_sf"/>
</dbReference>
<proteinExistence type="predicted"/>
<feature type="domain" description="Kazal-like" evidence="5">
    <location>
        <begin position="133"/>
        <end position="189"/>
    </location>
</feature>
<comment type="caution">
    <text evidence="6">The sequence shown here is derived from an EMBL/GenBank/DDBJ whole genome shotgun (WGS) entry which is preliminary data.</text>
</comment>
<organism evidence="6 7">
    <name type="scientific">Dinothrombium tinctorium</name>
    <dbReference type="NCBI Taxonomy" id="1965070"/>
    <lineage>
        <taxon>Eukaryota</taxon>
        <taxon>Metazoa</taxon>
        <taxon>Ecdysozoa</taxon>
        <taxon>Arthropoda</taxon>
        <taxon>Chelicerata</taxon>
        <taxon>Arachnida</taxon>
        <taxon>Acari</taxon>
        <taxon>Acariformes</taxon>
        <taxon>Trombidiformes</taxon>
        <taxon>Prostigmata</taxon>
        <taxon>Anystina</taxon>
        <taxon>Parasitengona</taxon>
        <taxon>Trombidioidea</taxon>
        <taxon>Trombidiidae</taxon>
        <taxon>Dinothrombium</taxon>
    </lineage>
</organism>